<dbReference type="PaxDb" id="6945-B7PS49"/>
<dbReference type="HOGENOM" id="CLU_2087460_0_0_1"/>
<dbReference type="Proteomes" id="UP000001555">
    <property type="component" value="Unassembled WGS sequence"/>
</dbReference>
<reference evidence="3" key="2">
    <citation type="submission" date="2020-05" db="UniProtKB">
        <authorList>
            <consortium name="EnsemblMetazoa"/>
        </authorList>
    </citation>
    <scope>IDENTIFICATION</scope>
    <source>
        <strain evidence="3">wikel</strain>
    </source>
</reference>
<dbReference type="AlphaFoldDB" id="B7PS49"/>
<dbReference type="VEuPathDB" id="VectorBase:ISCI008275"/>
<sequence>MSPLGSQPPSQHSAADQPVGKQSGPTVPRARSANPTPSQDAWLRGEQRPAEGKPRAPSKVRVKFAPLRGQARGMQIGAGEGSGGGGCDPVGRGTDRRASRSSPPSVRRGSPPPFVAR</sequence>
<accession>B7PS49</accession>
<feature type="compositionally biased region" description="Polar residues" evidence="1">
    <location>
        <begin position="1"/>
        <end position="14"/>
    </location>
</feature>
<proteinExistence type="predicted"/>
<dbReference type="EMBL" id="ABJB010550166">
    <property type="status" value="NOT_ANNOTATED_CDS"/>
    <property type="molecule type" value="Genomic_DNA"/>
</dbReference>
<dbReference type="InParanoid" id="B7PS49"/>
<name>B7PS49_IXOSC</name>
<feature type="compositionally biased region" description="Gly residues" evidence="1">
    <location>
        <begin position="76"/>
        <end position="88"/>
    </location>
</feature>
<evidence type="ECO:0000313" key="2">
    <source>
        <dbReference type="EMBL" id="EEC09421.1"/>
    </source>
</evidence>
<reference evidence="2 4" key="1">
    <citation type="submission" date="2008-03" db="EMBL/GenBank/DDBJ databases">
        <title>Annotation of Ixodes scapularis.</title>
        <authorList>
            <consortium name="Ixodes scapularis Genome Project Consortium"/>
            <person name="Caler E."/>
            <person name="Hannick L.I."/>
            <person name="Bidwell S."/>
            <person name="Joardar V."/>
            <person name="Thiagarajan M."/>
            <person name="Amedeo P."/>
            <person name="Galinsky K.J."/>
            <person name="Schobel S."/>
            <person name="Inman J."/>
            <person name="Hostetler J."/>
            <person name="Miller J."/>
            <person name="Hammond M."/>
            <person name="Megy K."/>
            <person name="Lawson D."/>
            <person name="Kodira C."/>
            <person name="Sutton G."/>
            <person name="Meyer J."/>
            <person name="Hill C.A."/>
            <person name="Birren B."/>
            <person name="Nene V."/>
            <person name="Collins F."/>
            <person name="Alarcon-Chaidez F."/>
            <person name="Wikel S."/>
            <person name="Strausberg R."/>
        </authorList>
    </citation>
    <scope>NUCLEOTIDE SEQUENCE [LARGE SCALE GENOMIC DNA]</scope>
    <source>
        <strain evidence="4">Wikel</strain>
        <strain evidence="2">Wikel colony</strain>
    </source>
</reference>
<keyword evidence="4" id="KW-1185">Reference proteome</keyword>
<dbReference type="VEuPathDB" id="VectorBase:ISCW008275"/>
<dbReference type="EnsemblMetazoa" id="ISCW008275-RA">
    <property type="protein sequence ID" value="ISCW008275-PA"/>
    <property type="gene ID" value="ISCW008275"/>
</dbReference>
<evidence type="ECO:0000313" key="3">
    <source>
        <dbReference type="EnsemblMetazoa" id="ISCW008275-PA"/>
    </source>
</evidence>
<feature type="region of interest" description="Disordered" evidence="1">
    <location>
        <begin position="1"/>
        <end position="117"/>
    </location>
</feature>
<gene>
    <name evidence="2" type="ORF">IscW_ISCW008275</name>
</gene>
<protein>
    <submittedName>
        <fullName evidence="2 3">Uncharacterized protein</fullName>
    </submittedName>
</protein>
<evidence type="ECO:0000313" key="4">
    <source>
        <dbReference type="Proteomes" id="UP000001555"/>
    </source>
</evidence>
<feature type="compositionally biased region" description="Low complexity" evidence="1">
    <location>
        <begin position="100"/>
        <end position="109"/>
    </location>
</feature>
<dbReference type="EMBL" id="DS776858">
    <property type="protein sequence ID" value="EEC09421.1"/>
    <property type="molecule type" value="Genomic_DNA"/>
</dbReference>
<evidence type="ECO:0000256" key="1">
    <source>
        <dbReference type="SAM" id="MobiDB-lite"/>
    </source>
</evidence>
<feature type="compositionally biased region" description="Basic and acidic residues" evidence="1">
    <location>
        <begin position="43"/>
        <end position="54"/>
    </location>
</feature>
<organism>
    <name type="scientific">Ixodes scapularis</name>
    <name type="common">Black-legged tick</name>
    <name type="synonym">Deer tick</name>
    <dbReference type="NCBI Taxonomy" id="6945"/>
    <lineage>
        <taxon>Eukaryota</taxon>
        <taxon>Metazoa</taxon>
        <taxon>Ecdysozoa</taxon>
        <taxon>Arthropoda</taxon>
        <taxon>Chelicerata</taxon>
        <taxon>Arachnida</taxon>
        <taxon>Acari</taxon>
        <taxon>Parasitiformes</taxon>
        <taxon>Ixodida</taxon>
        <taxon>Ixodoidea</taxon>
        <taxon>Ixodidae</taxon>
        <taxon>Ixodinae</taxon>
        <taxon>Ixodes</taxon>
    </lineage>
</organism>